<dbReference type="Gene3D" id="1.10.260.40">
    <property type="entry name" value="lambda repressor-like DNA-binding domains"/>
    <property type="match status" value="1"/>
</dbReference>
<dbReference type="InterPro" id="IPR010982">
    <property type="entry name" value="Lambda_DNA-bd_dom_sf"/>
</dbReference>
<evidence type="ECO:0000259" key="4">
    <source>
        <dbReference type="PROSITE" id="PS50932"/>
    </source>
</evidence>
<dbReference type="Gene3D" id="3.40.50.2300">
    <property type="match status" value="2"/>
</dbReference>
<proteinExistence type="predicted"/>
<dbReference type="CDD" id="cd06279">
    <property type="entry name" value="PBP1_LacI-like"/>
    <property type="match status" value="1"/>
</dbReference>
<keyword evidence="1" id="KW-0805">Transcription regulation</keyword>
<accession>A0A3G6J3V6</accession>
<keyword evidence="3" id="KW-0804">Transcription</keyword>
<dbReference type="CDD" id="cd01392">
    <property type="entry name" value="HTH_LacI"/>
    <property type="match status" value="1"/>
</dbReference>
<dbReference type="GO" id="GO:0003700">
    <property type="term" value="F:DNA-binding transcription factor activity"/>
    <property type="evidence" value="ECO:0007669"/>
    <property type="project" value="TreeGrafter"/>
</dbReference>
<protein>
    <submittedName>
        <fullName evidence="5">Catabolite control protein A</fullName>
    </submittedName>
</protein>
<sequence>MARRTTKPTLSTLAEMCGVSKTTVSNAFNYPDRLSHELREYILATAAGIGYPGPHPTARSLNTRQTGVIGVLLTEHLTYAFEDLASVDFLAGLARATSNSGHSVLLLPAGPHATDEAGQATRLMNAHAVDGFVVYSVAADDPYLQAATTHRIPIVICDQPTGVKGAGFVGIDDAAAIAPAAAALVAAGHRHIGMLTIRLSREVNNGIVDDRRLATATHHVQQSRVRGALGVFAAAGIPRSDITIVERHINDPVQCYDAAAELLAAFPAMTAVLCTTDSMALGMLQVAADRGIAVPNQLSITGFDGITTAFHHQLTTVIQPNKDKGEAAAQLLLEAIAAGEQGSSSLDGVVRLLPTKFAPGATVAAPRTGSLPGVAD</sequence>
<keyword evidence="6" id="KW-1185">Reference proteome</keyword>
<dbReference type="SMART" id="SM00354">
    <property type="entry name" value="HTH_LACI"/>
    <property type="match status" value="1"/>
</dbReference>
<evidence type="ECO:0000256" key="2">
    <source>
        <dbReference type="ARBA" id="ARBA00023125"/>
    </source>
</evidence>
<dbReference type="AlphaFoldDB" id="A0A3G6J3V6"/>
<dbReference type="OrthoDB" id="5171752at2"/>
<evidence type="ECO:0000313" key="6">
    <source>
        <dbReference type="Proteomes" id="UP000269019"/>
    </source>
</evidence>
<dbReference type="SUPFAM" id="SSF47413">
    <property type="entry name" value="lambda repressor-like DNA-binding domains"/>
    <property type="match status" value="1"/>
</dbReference>
<dbReference type="Proteomes" id="UP000269019">
    <property type="component" value="Chromosome"/>
</dbReference>
<reference evidence="5 6" key="1">
    <citation type="submission" date="2018-11" db="EMBL/GenBank/DDBJ databases">
        <authorList>
            <person name="Kleinhagauer T."/>
            <person name="Glaeser S.P."/>
            <person name="Spergser J."/>
            <person name="Ruckert C."/>
            <person name="Kaempfer P."/>
            <person name="Busse H.-J."/>
        </authorList>
    </citation>
    <scope>NUCLEOTIDE SEQUENCE [LARGE SCALE GENOMIC DNA]</scope>
    <source>
        <strain evidence="5 6">200CH</strain>
    </source>
</reference>
<dbReference type="GO" id="GO:0000976">
    <property type="term" value="F:transcription cis-regulatory region binding"/>
    <property type="evidence" value="ECO:0007669"/>
    <property type="project" value="TreeGrafter"/>
</dbReference>
<dbReference type="SUPFAM" id="SSF53822">
    <property type="entry name" value="Periplasmic binding protein-like I"/>
    <property type="match status" value="1"/>
</dbReference>
<dbReference type="EMBL" id="CP033896">
    <property type="protein sequence ID" value="AZA12771.1"/>
    <property type="molecule type" value="Genomic_DNA"/>
</dbReference>
<dbReference type="InterPro" id="IPR046335">
    <property type="entry name" value="LacI/GalR-like_sensor"/>
</dbReference>
<dbReference type="RefSeq" id="WP_123926065.1">
    <property type="nucleotide sequence ID" value="NZ_CP033896.1"/>
</dbReference>
<organism evidence="5 6">
    <name type="scientific">Corynebacterium choanae</name>
    <dbReference type="NCBI Taxonomy" id="1862358"/>
    <lineage>
        <taxon>Bacteria</taxon>
        <taxon>Bacillati</taxon>
        <taxon>Actinomycetota</taxon>
        <taxon>Actinomycetes</taxon>
        <taxon>Mycobacteriales</taxon>
        <taxon>Corynebacteriaceae</taxon>
        <taxon>Corynebacterium</taxon>
    </lineage>
</organism>
<dbReference type="InterPro" id="IPR000843">
    <property type="entry name" value="HTH_LacI"/>
</dbReference>
<dbReference type="PANTHER" id="PTHR30146">
    <property type="entry name" value="LACI-RELATED TRANSCRIPTIONAL REPRESSOR"/>
    <property type="match status" value="1"/>
</dbReference>
<keyword evidence="2" id="KW-0238">DNA-binding</keyword>
<feature type="domain" description="HTH lacI-type" evidence="4">
    <location>
        <begin position="8"/>
        <end position="63"/>
    </location>
</feature>
<dbReference type="InterPro" id="IPR028082">
    <property type="entry name" value="Peripla_BP_I"/>
</dbReference>
<name>A0A3G6J3V6_9CORY</name>
<dbReference type="PROSITE" id="PS50932">
    <property type="entry name" value="HTH_LACI_2"/>
    <property type="match status" value="1"/>
</dbReference>
<gene>
    <name evidence="5" type="primary">ccpA1</name>
    <name evidence="5" type="ORF">CCHOA_01715</name>
</gene>
<dbReference type="Pfam" id="PF13377">
    <property type="entry name" value="Peripla_BP_3"/>
    <property type="match status" value="1"/>
</dbReference>
<dbReference type="KEGG" id="ccho:CCHOA_01715"/>
<dbReference type="PANTHER" id="PTHR30146:SF138">
    <property type="entry name" value="TRANSCRIPTIONAL REGULATORY PROTEIN"/>
    <property type="match status" value="1"/>
</dbReference>
<evidence type="ECO:0000256" key="3">
    <source>
        <dbReference type="ARBA" id="ARBA00023163"/>
    </source>
</evidence>
<evidence type="ECO:0000313" key="5">
    <source>
        <dbReference type="EMBL" id="AZA12771.1"/>
    </source>
</evidence>
<evidence type="ECO:0000256" key="1">
    <source>
        <dbReference type="ARBA" id="ARBA00023015"/>
    </source>
</evidence>